<dbReference type="Gramene" id="OBART10G04080.1">
    <property type="protein sequence ID" value="OBART10G04080.1"/>
    <property type="gene ID" value="OBART10G04080"/>
</dbReference>
<feature type="region of interest" description="Disordered" evidence="1">
    <location>
        <begin position="12"/>
        <end position="33"/>
    </location>
</feature>
<protein>
    <submittedName>
        <fullName evidence="2">Uncharacterized protein</fullName>
    </submittedName>
</protein>
<sequence length="125" mass="13861">MPALLQIWEEEGKEKKGKEGSRGNRGEDGNVGSSVGSEIGGIELLIYAAFIGRLSSEPVFIQVMPLRNATRVHLIIGEGKYLLLICLREGMEFATLLHNMISLSHDYCNMLIGLLVFRHNGLIKH</sequence>
<dbReference type="PaxDb" id="65489-OBART10G04080.1"/>
<keyword evidence="3" id="KW-1185">Reference proteome</keyword>
<accession>A0A0D3HBQ7</accession>
<reference evidence="2" key="2">
    <citation type="submission" date="2015-03" db="UniProtKB">
        <authorList>
            <consortium name="EnsemblPlants"/>
        </authorList>
    </citation>
    <scope>IDENTIFICATION</scope>
</reference>
<evidence type="ECO:0000313" key="3">
    <source>
        <dbReference type="Proteomes" id="UP000026960"/>
    </source>
</evidence>
<feature type="compositionally biased region" description="Basic and acidic residues" evidence="1">
    <location>
        <begin position="12"/>
        <end position="28"/>
    </location>
</feature>
<dbReference type="AlphaFoldDB" id="A0A0D3HBQ7"/>
<name>A0A0D3HBQ7_9ORYZ</name>
<evidence type="ECO:0000313" key="2">
    <source>
        <dbReference type="EnsemblPlants" id="OBART10G04080.1"/>
    </source>
</evidence>
<evidence type="ECO:0000256" key="1">
    <source>
        <dbReference type="SAM" id="MobiDB-lite"/>
    </source>
</evidence>
<proteinExistence type="predicted"/>
<dbReference type="Proteomes" id="UP000026960">
    <property type="component" value="Chromosome 10"/>
</dbReference>
<dbReference type="EnsemblPlants" id="OBART10G04080.1">
    <property type="protein sequence ID" value="OBART10G04080.1"/>
    <property type="gene ID" value="OBART10G04080"/>
</dbReference>
<dbReference type="HOGENOM" id="CLU_162947_0_0_1"/>
<reference evidence="2" key="1">
    <citation type="journal article" date="2009" name="Rice">
        <title>De Novo Next Generation Sequencing of Plant Genomes.</title>
        <authorList>
            <person name="Rounsley S."/>
            <person name="Marri P.R."/>
            <person name="Yu Y."/>
            <person name="He R."/>
            <person name="Sisneros N."/>
            <person name="Goicoechea J.L."/>
            <person name="Lee S.J."/>
            <person name="Angelova A."/>
            <person name="Kudrna D."/>
            <person name="Luo M."/>
            <person name="Affourtit J."/>
            <person name="Desany B."/>
            <person name="Knight J."/>
            <person name="Niazi F."/>
            <person name="Egholm M."/>
            <person name="Wing R.A."/>
        </authorList>
    </citation>
    <scope>NUCLEOTIDE SEQUENCE [LARGE SCALE GENOMIC DNA]</scope>
    <source>
        <strain evidence="2">cv. IRGC 105608</strain>
    </source>
</reference>
<organism evidence="2">
    <name type="scientific">Oryza barthii</name>
    <dbReference type="NCBI Taxonomy" id="65489"/>
    <lineage>
        <taxon>Eukaryota</taxon>
        <taxon>Viridiplantae</taxon>
        <taxon>Streptophyta</taxon>
        <taxon>Embryophyta</taxon>
        <taxon>Tracheophyta</taxon>
        <taxon>Spermatophyta</taxon>
        <taxon>Magnoliopsida</taxon>
        <taxon>Liliopsida</taxon>
        <taxon>Poales</taxon>
        <taxon>Poaceae</taxon>
        <taxon>BOP clade</taxon>
        <taxon>Oryzoideae</taxon>
        <taxon>Oryzeae</taxon>
        <taxon>Oryzinae</taxon>
        <taxon>Oryza</taxon>
    </lineage>
</organism>